<comment type="similarity">
    <text evidence="2 11">Belongs to the CTP synthase family.</text>
</comment>
<feature type="binding site" evidence="11">
    <location>
        <begin position="14"/>
        <end position="19"/>
    </location>
    <ligand>
        <name>ATP</name>
        <dbReference type="ChEBI" id="CHEBI:30616"/>
    </ligand>
</feature>
<dbReference type="GO" id="GO:0046872">
    <property type="term" value="F:metal ion binding"/>
    <property type="evidence" value="ECO:0007669"/>
    <property type="project" value="UniProtKB-KW"/>
</dbReference>
<feature type="binding site" evidence="11">
    <location>
        <begin position="382"/>
        <end position="385"/>
    </location>
    <ligand>
        <name>L-glutamine</name>
        <dbReference type="ChEBI" id="CHEBI:58359"/>
    </ligand>
</feature>
<keyword evidence="6 11" id="KW-0067">ATP-binding</keyword>
<feature type="binding site" evidence="11">
    <location>
        <position position="71"/>
    </location>
    <ligand>
        <name>ATP</name>
        <dbReference type="ChEBI" id="CHEBI:30616"/>
    </ligand>
</feature>
<dbReference type="InterPro" id="IPR004468">
    <property type="entry name" value="CTP_synthase"/>
</dbReference>
<dbReference type="SUPFAM" id="SSF52540">
    <property type="entry name" value="P-loop containing nucleoside triphosphate hydrolases"/>
    <property type="match status" value="1"/>
</dbReference>
<dbReference type="HAMAP" id="MF_01227">
    <property type="entry name" value="PyrG"/>
    <property type="match status" value="1"/>
</dbReference>
<dbReference type="NCBIfam" id="TIGR00337">
    <property type="entry name" value="PyrG"/>
    <property type="match status" value="1"/>
</dbReference>
<dbReference type="InterPro" id="IPR017456">
    <property type="entry name" value="CTP_synthase_N"/>
</dbReference>
<dbReference type="GO" id="GO:0019856">
    <property type="term" value="P:pyrimidine nucleobase biosynthetic process"/>
    <property type="evidence" value="ECO:0007669"/>
    <property type="project" value="TreeGrafter"/>
</dbReference>
<evidence type="ECO:0000313" key="15">
    <source>
        <dbReference type="Proteomes" id="UP000195305"/>
    </source>
</evidence>
<dbReference type="Pfam" id="PF00117">
    <property type="entry name" value="GATase"/>
    <property type="match status" value="1"/>
</dbReference>
<feature type="region of interest" description="Amidoligase domain" evidence="11">
    <location>
        <begin position="1"/>
        <end position="267"/>
    </location>
</feature>
<sequence>MAKFIFVTGGVVSGLGKGLTAASLGRLLKQRGLKVFMQKLDPYINVDPGTMSPFQHGEVFVTTDGAETDLDLGHYERFIDEELNRSSSITTGRIYSDVISKERRGDYLGATVQVVPHITNEIKAKIYAAAKSSQADIVITEIGGTVGDIESLPFIEAIRQVRLDIGYKNTLYIHTTLLPYIGASHEVKTKPTQHSVKELRGYGIQPDIIVCRSEKHIDQELKEKISLFCNVPVEAVISNYDVDVLYELPMMLLEQHMDDLVLDHLRMTAPKADMTEWQQLIERVKGLNKELTIKMVGKYVQLPDAYLSVNEALRHAGYYENSIVHIDWINAEEINDDNVADILAGADGILVPGGFGQRGIEGMIKAIRYAREEKIPFLGICLGMQLASIEFARNVCHLPDVNSIEFDDMCETPLIHLMSDQTLDDMGGTQRLGNYDCELLKGSRVYDLYGKELIQQRHRHRYEFNNKYKDILEQHGLVVSGKNPERNLVEIIELKDHPYFVACQFHPEFSSRPNRSEPLFQGLITAAYHQKYDKKNIQK</sequence>
<dbReference type="PANTHER" id="PTHR11550:SF0">
    <property type="entry name" value="CTP SYNTHASE-RELATED"/>
    <property type="match status" value="1"/>
</dbReference>
<gene>
    <name evidence="11" type="primary">pyrG</name>
    <name evidence="14" type="ORF">B5E75_13680</name>
</gene>
<dbReference type="AlphaFoldDB" id="A0A1Y4SP97"/>
<keyword evidence="4 11" id="KW-0479">Metal-binding</keyword>
<proteinExistence type="inferred from homology"/>
<comment type="catalytic activity">
    <reaction evidence="11">
        <text>UTP + NH4(+) + ATP = CTP + ADP + phosphate + 2 H(+)</text>
        <dbReference type="Rhea" id="RHEA:16597"/>
        <dbReference type="ChEBI" id="CHEBI:15378"/>
        <dbReference type="ChEBI" id="CHEBI:28938"/>
        <dbReference type="ChEBI" id="CHEBI:30616"/>
        <dbReference type="ChEBI" id="CHEBI:37563"/>
        <dbReference type="ChEBI" id="CHEBI:43474"/>
        <dbReference type="ChEBI" id="CHEBI:46398"/>
        <dbReference type="ChEBI" id="CHEBI:456216"/>
    </reaction>
</comment>
<dbReference type="GO" id="GO:0042802">
    <property type="term" value="F:identical protein binding"/>
    <property type="evidence" value="ECO:0007669"/>
    <property type="project" value="TreeGrafter"/>
</dbReference>
<comment type="function">
    <text evidence="11">Catalyzes the ATP-dependent amination of UTP to CTP with either L-glutamine or ammonia as the source of nitrogen. Regulates intracellular CTP levels through interactions with the four ribonucleotide triphosphates.</text>
</comment>
<comment type="catalytic activity">
    <reaction evidence="10 11">
        <text>UTP + L-glutamine + ATP + H2O = CTP + L-glutamate + ADP + phosphate + 2 H(+)</text>
        <dbReference type="Rhea" id="RHEA:26426"/>
        <dbReference type="ChEBI" id="CHEBI:15377"/>
        <dbReference type="ChEBI" id="CHEBI:15378"/>
        <dbReference type="ChEBI" id="CHEBI:29985"/>
        <dbReference type="ChEBI" id="CHEBI:30616"/>
        <dbReference type="ChEBI" id="CHEBI:37563"/>
        <dbReference type="ChEBI" id="CHEBI:43474"/>
        <dbReference type="ChEBI" id="CHEBI:46398"/>
        <dbReference type="ChEBI" id="CHEBI:58359"/>
        <dbReference type="ChEBI" id="CHEBI:456216"/>
        <dbReference type="EC" id="6.3.4.2"/>
    </reaction>
</comment>
<evidence type="ECO:0000256" key="11">
    <source>
        <dbReference type="HAMAP-Rule" id="MF_01227"/>
    </source>
</evidence>
<keyword evidence="5 11" id="KW-0547">Nucleotide-binding</keyword>
<feature type="binding site" evidence="11">
    <location>
        <position position="224"/>
    </location>
    <ligand>
        <name>UTP</name>
        <dbReference type="ChEBI" id="CHEBI:46398"/>
    </ligand>
</feature>
<evidence type="ECO:0000256" key="3">
    <source>
        <dbReference type="ARBA" id="ARBA00022598"/>
    </source>
</evidence>
<dbReference type="Proteomes" id="UP000195305">
    <property type="component" value="Unassembled WGS sequence"/>
</dbReference>
<accession>A0A1Y4SP97</accession>
<dbReference type="GO" id="GO:0005829">
    <property type="term" value="C:cytosol"/>
    <property type="evidence" value="ECO:0007669"/>
    <property type="project" value="TreeGrafter"/>
</dbReference>
<dbReference type="InterPro" id="IPR029062">
    <property type="entry name" value="Class_I_gatase-like"/>
</dbReference>
<dbReference type="Pfam" id="PF06418">
    <property type="entry name" value="CTP_synth_N"/>
    <property type="match status" value="1"/>
</dbReference>
<reference evidence="14 15" key="1">
    <citation type="journal article" date="2018" name="BMC Genomics">
        <title>Whole genome sequencing and function prediction of 133 gut anaerobes isolated from chicken caecum in pure cultures.</title>
        <authorList>
            <person name="Medvecky M."/>
            <person name="Cejkova D."/>
            <person name="Polansky O."/>
            <person name="Karasova D."/>
            <person name="Kubasova T."/>
            <person name="Cizek A."/>
            <person name="Rychlik I."/>
        </authorList>
    </citation>
    <scope>NUCLEOTIDE SEQUENCE [LARGE SCALE GENOMIC DNA]</scope>
    <source>
        <strain evidence="14 15">An13</strain>
    </source>
</reference>
<comment type="subunit">
    <text evidence="11">Homotetramer.</text>
</comment>
<dbReference type="EMBL" id="NFLJ01000063">
    <property type="protein sequence ID" value="OUQ30772.1"/>
    <property type="molecule type" value="Genomic_DNA"/>
</dbReference>
<dbReference type="PROSITE" id="PS51273">
    <property type="entry name" value="GATASE_TYPE_1"/>
    <property type="match status" value="1"/>
</dbReference>
<dbReference type="NCBIfam" id="NF003792">
    <property type="entry name" value="PRK05380.1"/>
    <property type="match status" value="1"/>
</dbReference>
<dbReference type="InterPro" id="IPR033828">
    <property type="entry name" value="GATase1_CTP_Synthase"/>
</dbReference>
<feature type="binding site" evidence="11">
    <location>
        <begin position="148"/>
        <end position="150"/>
    </location>
    <ligand>
        <name>CTP</name>
        <dbReference type="ChEBI" id="CHEBI:37563"/>
        <note>allosteric inhibitor</note>
    </ligand>
</feature>
<feature type="binding site" evidence="11">
    <location>
        <position position="224"/>
    </location>
    <ligand>
        <name>CTP</name>
        <dbReference type="ChEBI" id="CHEBI:37563"/>
        <note>allosteric inhibitor</note>
    </ligand>
</feature>
<feature type="binding site" evidence="11">
    <location>
        <position position="141"/>
    </location>
    <ligand>
        <name>Mg(2+)</name>
        <dbReference type="ChEBI" id="CHEBI:18420"/>
    </ligand>
</feature>
<dbReference type="CDD" id="cd01746">
    <property type="entry name" value="GATase1_CTP_Synthase"/>
    <property type="match status" value="1"/>
</dbReference>
<keyword evidence="9 11" id="KW-0665">Pyrimidine biosynthesis</keyword>
<dbReference type="GO" id="GO:0003883">
    <property type="term" value="F:CTP synthase activity"/>
    <property type="evidence" value="ECO:0007669"/>
    <property type="project" value="UniProtKB-UniRule"/>
</dbReference>
<evidence type="ECO:0000256" key="5">
    <source>
        <dbReference type="ARBA" id="ARBA00022741"/>
    </source>
</evidence>
<feature type="binding site" evidence="11">
    <location>
        <position position="405"/>
    </location>
    <ligand>
        <name>L-glutamine</name>
        <dbReference type="ChEBI" id="CHEBI:58359"/>
    </ligand>
</feature>
<evidence type="ECO:0000256" key="6">
    <source>
        <dbReference type="ARBA" id="ARBA00022840"/>
    </source>
</evidence>
<organism evidence="14 15">
    <name type="scientific">Massilimicrobiota timonensis</name>
    <dbReference type="NCBI Taxonomy" id="1776392"/>
    <lineage>
        <taxon>Bacteria</taxon>
        <taxon>Bacillati</taxon>
        <taxon>Bacillota</taxon>
        <taxon>Erysipelotrichia</taxon>
        <taxon>Erysipelotrichales</taxon>
        <taxon>Erysipelotrichaceae</taxon>
        <taxon>Massilimicrobiota</taxon>
    </lineage>
</organism>
<dbReference type="InterPro" id="IPR027417">
    <property type="entry name" value="P-loop_NTPase"/>
</dbReference>
<feature type="binding site" evidence="11">
    <location>
        <begin position="188"/>
        <end position="193"/>
    </location>
    <ligand>
        <name>UTP</name>
        <dbReference type="ChEBI" id="CHEBI:46398"/>
    </ligand>
</feature>
<dbReference type="FunFam" id="3.40.50.880:FF:000002">
    <property type="entry name" value="CTP synthase"/>
    <property type="match status" value="1"/>
</dbReference>
<feature type="binding site" evidence="11">
    <location>
        <begin position="188"/>
        <end position="193"/>
    </location>
    <ligand>
        <name>CTP</name>
        <dbReference type="ChEBI" id="CHEBI:37563"/>
        <note>allosteric inhibitor</note>
    </ligand>
</feature>
<feature type="binding site" evidence="11">
    <location>
        <position position="71"/>
    </location>
    <ligand>
        <name>Mg(2+)</name>
        <dbReference type="ChEBI" id="CHEBI:18420"/>
    </ligand>
</feature>
<keyword evidence="7 11" id="KW-0460">Magnesium</keyword>
<dbReference type="GO" id="GO:0004359">
    <property type="term" value="F:glutaminase activity"/>
    <property type="evidence" value="ECO:0007669"/>
    <property type="project" value="RHEA"/>
</dbReference>
<evidence type="ECO:0000256" key="2">
    <source>
        <dbReference type="ARBA" id="ARBA00007533"/>
    </source>
</evidence>
<evidence type="ECO:0000256" key="8">
    <source>
        <dbReference type="ARBA" id="ARBA00022962"/>
    </source>
</evidence>
<dbReference type="FunFam" id="3.40.50.300:FF:000009">
    <property type="entry name" value="CTP synthase"/>
    <property type="match status" value="1"/>
</dbReference>
<dbReference type="GO" id="GO:0005524">
    <property type="term" value="F:ATP binding"/>
    <property type="evidence" value="ECO:0007669"/>
    <property type="project" value="UniProtKB-KW"/>
</dbReference>
<comment type="miscellaneous">
    <text evidence="11">CTPSs have evolved a hybrid strategy for distinguishing between UTP and CTP. The overlapping regions of the product feedback inhibitory and substrate sites recognize a common feature in both compounds, the triphosphate moiety. To differentiate isosteric substrate and product pyrimidine rings, an additional pocket far from the expected kinase/ligase catalytic site, specifically recognizes the cytosine and ribose portions of the product inhibitor.</text>
</comment>
<dbReference type="PANTHER" id="PTHR11550">
    <property type="entry name" value="CTP SYNTHASE"/>
    <property type="match status" value="1"/>
</dbReference>
<dbReference type="CDD" id="cd03113">
    <property type="entry name" value="CTPS_N"/>
    <property type="match status" value="1"/>
</dbReference>
<feature type="binding site" evidence="11">
    <location>
        <position position="461"/>
    </location>
    <ligand>
        <name>L-glutamine</name>
        <dbReference type="ChEBI" id="CHEBI:58359"/>
    </ligand>
</feature>
<comment type="catalytic activity">
    <reaction evidence="11">
        <text>L-glutamine + H2O = L-glutamate + NH4(+)</text>
        <dbReference type="Rhea" id="RHEA:15889"/>
        <dbReference type="ChEBI" id="CHEBI:15377"/>
        <dbReference type="ChEBI" id="CHEBI:28938"/>
        <dbReference type="ChEBI" id="CHEBI:29985"/>
        <dbReference type="ChEBI" id="CHEBI:58359"/>
    </reaction>
</comment>
<feature type="binding site" evidence="11">
    <location>
        <position position="13"/>
    </location>
    <ligand>
        <name>UTP</name>
        <dbReference type="ChEBI" id="CHEBI:46398"/>
    </ligand>
</feature>
<evidence type="ECO:0000256" key="4">
    <source>
        <dbReference type="ARBA" id="ARBA00022723"/>
    </source>
</evidence>
<dbReference type="UniPathway" id="UPA00159">
    <property type="reaction ID" value="UER00277"/>
</dbReference>
<dbReference type="GO" id="GO:0097268">
    <property type="term" value="C:cytoophidium"/>
    <property type="evidence" value="ECO:0007669"/>
    <property type="project" value="UniProtKB-ARBA"/>
</dbReference>
<feature type="domain" description="Glutamine amidotransferase" evidence="12">
    <location>
        <begin position="302"/>
        <end position="525"/>
    </location>
</feature>
<keyword evidence="15" id="KW-1185">Reference proteome</keyword>
<keyword evidence="8 11" id="KW-0315">Glutamine amidotransferase</keyword>
<dbReference type="Gene3D" id="3.40.50.880">
    <property type="match status" value="1"/>
</dbReference>
<evidence type="ECO:0000256" key="10">
    <source>
        <dbReference type="ARBA" id="ARBA00047781"/>
    </source>
</evidence>
<evidence type="ECO:0000256" key="9">
    <source>
        <dbReference type="ARBA" id="ARBA00022975"/>
    </source>
</evidence>
<feature type="binding site" evidence="11">
    <location>
        <position position="242"/>
    </location>
    <ligand>
        <name>ATP</name>
        <dbReference type="ChEBI" id="CHEBI:30616"/>
    </ligand>
</feature>
<dbReference type="OrthoDB" id="9801107at2"/>
<comment type="caution">
    <text evidence="11">Lacks conserved residue(s) required for the propagation of feature annotation.</text>
</comment>
<comment type="pathway">
    <text evidence="1 11">Pyrimidine metabolism; CTP biosynthesis via de novo pathway; CTP from UDP: step 2/2.</text>
</comment>
<evidence type="ECO:0000313" key="14">
    <source>
        <dbReference type="EMBL" id="OUQ30772.1"/>
    </source>
</evidence>
<keyword evidence="3 11" id="KW-0436">Ligase</keyword>
<feature type="domain" description="CTP synthase N-terminal" evidence="13">
    <location>
        <begin position="3"/>
        <end position="267"/>
    </location>
</feature>
<feature type="active site" description="Nucleophile; for glutamine hydrolysis" evidence="11">
    <location>
        <position position="381"/>
    </location>
</feature>
<evidence type="ECO:0000259" key="12">
    <source>
        <dbReference type="Pfam" id="PF00117"/>
    </source>
</evidence>
<dbReference type="EC" id="6.3.4.2" evidence="11"/>
<comment type="caution">
    <text evidence="14">The sequence shown here is derived from an EMBL/GenBank/DDBJ whole genome shotgun (WGS) entry which is preliminary data.</text>
</comment>
<evidence type="ECO:0000256" key="1">
    <source>
        <dbReference type="ARBA" id="ARBA00005171"/>
    </source>
</evidence>
<feature type="active site" evidence="11">
    <location>
        <position position="506"/>
    </location>
</feature>
<dbReference type="SUPFAM" id="SSF52317">
    <property type="entry name" value="Class I glutamine amidotransferase-like"/>
    <property type="match status" value="1"/>
</dbReference>
<evidence type="ECO:0000256" key="7">
    <source>
        <dbReference type="ARBA" id="ARBA00022842"/>
    </source>
</evidence>
<dbReference type="GO" id="GO:0044210">
    <property type="term" value="P:'de novo' CTP biosynthetic process"/>
    <property type="evidence" value="ECO:0007669"/>
    <property type="project" value="UniProtKB-UniRule"/>
</dbReference>
<dbReference type="InterPro" id="IPR017926">
    <property type="entry name" value="GATASE"/>
</dbReference>
<protein>
    <recommendedName>
        <fullName evidence="11">CTP synthase</fullName>
        <ecNumber evidence="11">6.3.4.2</ecNumber>
    </recommendedName>
    <alternativeName>
        <fullName evidence="11">Cytidine 5'-triphosphate synthase</fullName>
    </alternativeName>
    <alternativeName>
        <fullName evidence="11">Cytidine triphosphate synthetase</fullName>
        <shortName evidence="11">CTP synthetase</shortName>
        <shortName evidence="11">CTPS</shortName>
    </alternativeName>
    <alternativeName>
        <fullName evidence="11">UTP--ammonia ligase</fullName>
    </alternativeName>
</protein>
<feature type="binding site" evidence="11">
    <location>
        <position position="354"/>
    </location>
    <ligand>
        <name>L-glutamine</name>
        <dbReference type="ChEBI" id="CHEBI:58359"/>
    </ligand>
</feature>
<dbReference type="Gene3D" id="3.40.50.300">
    <property type="entry name" value="P-loop containing nucleotide triphosphate hydrolases"/>
    <property type="match status" value="1"/>
</dbReference>
<feature type="active site" evidence="11">
    <location>
        <position position="508"/>
    </location>
</feature>
<comment type="activity regulation">
    <text evidence="11">Allosterically activated by GTP, when glutamine is the substrate; GTP has no effect on the reaction when ammonia is the substrate. The allosteric effector GTP functions by stabilizing the protein conformation that binds the tetrahedral intermediate(s) formed during glutamine hydrolysis. Inhibited by the product CTP, via allosteric rather than competitive inhibition.</text>
</comment>
<dbReference type="RefSeq" id="WP_087360385.1">
    <property type="nucleotide sequence ID" value="NZ_NFLJ01000063.1"/>
</dbReference>
<name>A0A1Y4SP97_9FIRM</name>
<feature type="binding site" evidence="11">
    <location>
        <position position="13"/>
    </location>
    <ligand>
        <name>CTP</name>
        <dbReference type="ChEBI" id="CHEBI:37563"/>
        <note>allosteric inhibitor</note>
    </ligand>
</feature>
<evidence type="ECO:0000259" key="13">
    <source>
        <dbReference type="Pfam" id="PF06418"/>
    </source>
</evidence>